<name>A0A447T9G3_CHRVL</name>
<dbReference type="InterPro" id="IPR004184">
    <property type="entry name" value="PFL_dom"/>
</dbReference>
<dbReference type="GO" id="GO:0008861">
    <property type="term" value="F:formate C-acetyltransferase activity"/>
    <property type="evidence" value="ECO:0007669"/>
    <property type="project" value="UniProtKB-EC"/>
</dbReference>
<dbReference type="PANTHER" id="PTHR30191">
    <property type="entry name" value="FORMATE ACETYLTRANSFERASE"/>
    <property type="match status" value="1"/>
</dbReference>
<dbReference type="PANTHER" id="PTHR30191:SF0">
    <property type="entry name" value="FORMATE ACETYLTRANSFERASE 1"/>
    <property type="match status" value="1"/>
</dbReference>
<evidence type="ECO:0000313" key="3">
    <source>
        <dbReference type="Proteomes" id="UP000275777"/>
    </source>
</evidence>
<dbReference type="InterPro" id="IPR050244">
    <property type="entry name" value="Auton_GlycylRad_Cofactor"/>
</dbReference>
<dbReference type="AlphaFoldDB" id="A0A447T9G3"/>
<dbReference type="EMBL" id="LR134182">
    <property type="protein sequence ID" value="VEB41531.1"/>
    <property type="molecule type" value="Genomic_DNA"/>
</dbReference>
<proteinExistence type="predicted"/>
<dbReference type="Gene3D" id="3.20.70.20">
    <property type="match status" value="1"/>
</dbReference>
<keyword evidence="2" id="KW-0012">Acyltransferase</keyword>
<gene>
    <name evidence="2" type="primary">pflB_1</name>
    <name evidence="2" type="ORF">NCTC9695_01964</name>
</gene>
<accession>A0A447T9G3</accession>
<dbReference type="Pfam" id="PF02901">
    <property type="entry name" value="PFL-like"/>
    <property type="match status" value="1"/>
</dbReference>
<organism evidence="2 3">
    <name type="scientific">Chromobacterium violaceum</name>
    <dbReference type="NCBI Taxonomy" id="536"/>
    <lineage>
        <taxon>Bacteria</taxon>
        <taxon>Pseudomonadati</taxon>
        <taxon>Pseudomonadota</taxon>
        <taxon>Betaproteobacteria</taxon>
        <taxon>Neisseriales</taxon>
        <taxon>Chromobacteriaceae</taxon>
        <taxon>Chromobacterium</taxon>
    </lineage>
</organism>
<sequence>MDAITQNATQANPWRDFVAGDWQSKVDVRNFIQLNYQPYEGDDSFLAGATERTKKLWDTLGELLKQERAKGVLDVSADRGSSITAHDAGYIDQANEVIVGLQTDAPLKRAIMPNGGLRMVENGLEAFGFKLDPMIKEVWEKYRKSHNQGVFDVYTRKSWLAASPA</sequence>
<protein>
    <submittedName>
        <fullName evidence="2">Formate acetyltransferase 1</fullName>
        <ecNumber evidence="2">2.3.1.54</ecNumber>
    </submittedName>
</protein>
<dbReference type="SUPFAM" id="SSF51998">
    <property type="entry name" value="PFL-like glycyl radical enzymes"/>
    <property type="match status" value="1"/>
</dbReference>
<dbReference type="PROSITE" id="PS51554">
    <property type="entry name" value="PFL"/>
    <property type="match status" value="1"/>
</dbReference>
<evidence type="ECO:0000259" key="1">
    <source>
        <dbReference type="PROSITE" id="PS51554"/>
    </source>
</evidence>
<dbReference type="EC" id="2.3.1.54" evidence="2"/>
<evidence type="ECO:0000313" key="2">
    <source>
        <dbReference type="EMBL" id="VEB41531.1"/>
    </source>
</evidence>
<feature type="domain" description="PFL" evidence="1">
    <location>
        <begin position="8"/>
        <end position="165"/>
    </location>
</feature>
<dbReference type="Proteomes" id="UP000275777">
    <property type="component" value="Chromosome"/>
</dbReference>
<dbReference type="GO" id="GO:0005829">
    <property type="term" value="C:cytosol"/>
    <property type="evidence" value="ECO:0007669"/>
    <property type="project" value="TreeGrafter"/>
</dbReference>
<reference evidence="2 3" key="1">
    <citation type="submission" date="2018-12" db="EMBL/GenBank/DDBJ databases">
        <authorList>
            <consortium name="Pathogen Informatics"/>
        </authorList>
    </citation>
    <scope>NUCLEOTIDE SEQUENCE [LARGE SCALE GENOMIC DNA]</scope>
    <source>
        <strain evidence="2 3">NCTC9695</strain>
    </source>
</reference>
<keyword evidence="2" id="KW-0808">Transferase</keyword>